<feature type="transmembrane region" description="Helical" evidence="1">
    <location>
        <begin position="162"/>
        <end position="184"/>
    </location>
</feature>
<evidence type="ECO:0000313" key="2">
    <source>
        <dbReference type="EMBL" id="MBM1196100.1"/>
    </source>
</evidence>
<reference evidence="2 3" key="1">
    <citation type="submission" date="2020-01" db="EMBL/GenBank/DDBJ databases">
        <title>Comparative genomics of meat spoilage bacteria.</title>
        <authorList>
            <person name="Hilgarth M."/>
            <person name="Vogel R.F."/>
        </authorList>
    </citation>
    <scope>NUCLEOTIDE SEQUENCE [LARGE SCALE GENOMIC DNA]</scope>
    <source>
        <strain evidence="2 3">TMW2.2077</strain>
    </source>
</reference>
<evidence type="ECO:0000256" key="1">
    <source>
        <dbReference type="SAM" id="Phobius"/>
    </source>
</evidence>
<evidence type="ECO:0000313" key="3">
    <source>
        <dbReference type="Proteomes" id="UP000809529"/>
    </source>
</evidence>
<feature type="transmembrane region" description="Helical" evidence="1">
    <location>
        <begin position="53"/>
        <end position="72"/>
    </location>
</feature>
<dbReference type="RefSeq" id="WP_203303080.1">
    <property type="nucleotide sequence ID" value="NZ_JAAEBW010000006.1"/>
</dbReference>
<gene>
    <name evidence="2" type="ORF">GYN02_13070</name>
</gene>
<name>A0ABS1ZI06_9PSED</name>
<evidence type="ECO:0008006" key="4">
    <source>
        <dbReference type="Google" id="ProtNLM"/>
    </source>
</evidence>
<sequence>MTQDTSLAGVKPAEFYVVSIKKLSFMYGVTMGLYLFAWFYQHWKCYQRSTGTQVLPVFRALFNGVYVFSLFSRIQQALDVSGRTYQWFPTRRAALLGIAWALPIISMMIEGDEPSFWIFILLNWGLFVACGWLLIGAQRAVNYLHNDPQGKKNRTLNVANRVWAVCGAVVWMVFILMMMLLVYVPY</sequence>
<keyword evidence="1" id="KW-0472">Membrane</keyword>
<feature type="transmembrane region" description="Helical" evidence="1">
    <location>
        <begin position="115"/>
        <end position="135"/>
    </location>
</feature>
<keyword evidence="1" id="KW-1133">Transmembrane helix</keyword>
<keyword evidence="3" id="KW-1185">Reference proteome</keyword>
<feature type="transmembrane region" description="Helical" evidence="1">
    <location>
        <begin position="93"/>
        <end position="109"/>
    </location>
</feature>
<organism evidence="2 3">
    <name type="scientific">Pseudomonas weihenstephanensis</name>
    <dbReference type="NCBI Taxonomy" id="1608994"/>
    <lineage>
        <taxon>Bacteria</taxon>
        <taxon>Pseudomonadati</taxon>
        <taxon>Pseudomonadota</taxon>
        <taxon>Gammaproteobacteria</taxon>
        <taxon>Pseudomonadales</taxon>
        <taxon>Pseudomonadaceae</taxon>
        <taxon>Pseudomonas</taxon>
    </lineage>
</organism>
<comment type="caution">
    <text evidence="2">The sequence shown here is derived from an EMBL/GenBank/DDBJ whole genome shotgun (WGS) entry which is preliminary data.</text>
</comment>
<proteinExistence type="predicted"/>
<dbReference type="EMBL" id="JAAEBW010000006">
    <property type="protein sequence ID" value="MBM1196100.1"/>
    <property type="molecule type" value="Genomic_DNA"/>
</dbReference>
<keyword evidence="1" id="KW-0812">Transmembrane</keyword>
<dbReference type="Proteomes" id="UP000809529">
    <property type="component" value="Unassembled WGS sequence"/>
</dbReference>
<feature type="transmembrane region" description="Helical" evidence="1">
    <location>
        <begin position="23"/>
        <end position="41"/>
    </location>
</feature>
<accession>A0ABS1ZI06</accession>
<protein>
    <recommendedName>
        <fullName evidence="4">MFS transporter permease</fullName>
    </recommendedName>
</protein>